<dbReference type="PANTHER" id="PTHR39166">
    <property type="entry name" value="BLL1166 PROTEIN"/>
    <property type="match status" value="1"/>
</dbReference>
<evidence type="ECO:0000313" key="1">
    <source>
        <dbReference type="EMBL" id="MBC9826186.1"/>
    </source>
</evidence>
<accession>A0ABR7TDZ5</accession>
<gene>
    <name evidence="1" type="ORF">GLO26_10360</name>
</gene>
<comment type="caution">
    <text evidence="1">The sequence shown here is derived from an EMBL/GenBank/DDBJ whole genome shotgun (WGS) entry which is preliminary data.</text>
</comment>
<sequence>MIEQDTYIVSILETVEKLKVNDAWVCAGLIRNKVWDSLYNTITSINDIDVIYFDTADISWEMEKQLEAELKALFPNQPWSVKNQARMHLKSSFDPFTSTYAGVAHFPETPTAIAVRLCNNDIEIMAPYGIEDLFEMKVKPTPFYQKNSEFHSIYVERIKDKEWDKIWRNLSIEF</sequence>
<dbReference type="EMBL" id="WNJQ01000013">
    <property type="protein sequence ID" value="MBC9826186.1"/>
    <property type="molecule type" value="Genomic_DNA"/>
</dbReference>
<dbReference type="Pfam" id="PF06042">
    <property type="entry name" value="NTP_transf_6"/>
    <property type="match status" value="1"/>
</dbReference>
<evidence type="ECO:0008006" key="3">
    <source>
        <dbReference type="Google" id="ProtNLM"/>
    </source>
</evidence>
<proteinExistence type="predicted"/>
<protein>
    <recommendedName>
        <fullName evidence="3">Nucleotidyltransferase family protein</fullName>
    </recommendedName>
</protein>
<dbReference type="InterPro" id="IPR009267">
    <property type="entry name" value="NTP_transf_6"/>
</dbReference>
<dbReference type="PANTHER" id="PTHR39166:SF1">
    <property type="entry name" value="BLL1166 PROTEIN"/>
    <property type="match status" value="1"/>
</dbReference>
<name>A0ABR7TDZ5_9LACT</name>
<organism evidence="1 2">
    <name type="scientific">Carnobacterium inhibens</name>
    <dbReference type="NCBI Taxonomy" id="147709"/>
    <lineage>
        <taxon>Bacteria</taxon>
        <taxon>Bacillati</taxon>
        <taxon>Bacillota</taxon>
        <taxon>Bacilli</taxon>
        <taxon>Lactobacillales</taxon>
        <taxon>Carnobacteriaceae</taxon>
        <taxon>Carnobacterium</taxon>
    </lineage>
</organism>
<dbReference type="Proteomes" id="UP000638836">
    <property type="component" value="Unassembled WGS sequence"/>
</dbReference>
<evidence type="ECO:0000313" key="2">
    <source>
        <dbReference type="Proteomes" id="UP000638836"/>
    </source>
</evidence>
<reference evidence="1 2" key="1">
    <citation type="journal article" date="2020" name="Microorganisms">
        <title>New Insight into Antimicrobial Compounds from Food and Marine-Sourced Carnobacterium Species through Phenotype and Genome Analyses.</title>
        <authorList>
            <person name="Begrem S."/>
            <person name="Ivaniuk F."/>
            <person name="Gigout-Chevalier F."/>
            <person name="Kolypczuk L."/>
            <person name="Bonnetot S."/>
            <person name="Leroi F."/>
            <person name="Grovel O."/>
            <person name="Delbarre-Ladrat C."/>
            <person name="Passerini D."/>
        </authorList>
    </citation>
    <scope>NUCLEOTIDE SEQUENCE [LARGE SCALE GENOMIC DNA]</scope>
    <source>
        <strain evidence="1 2">MIP2551</strain>
    </source>
</reference>
<keyword evidence="2" id="KW-1185">Reference proteome</keyword>